<protein>
    <submittedName>
        <fullName evidence="1">MmcQ/YjbR family DNA-binding protein</fullName>
    </submittedName>
</protein>
<evidence type="ECO:0000313" key="1">
    <source>
        <dbReference type="EMBL" id="MDX8417078.1"/>
    </source>
</evidence>
<dbReference type="Gene3D" id="3.90.1150.30">
    <property type="match status" value="1"/>
</dbReference>
<dbReference type="Pfam" id="PF04237">
    <property type="entry name" value="YjbR"/>
    <property type="match status" value="1"/>
</dbReference>
<keyword evidence="1" id="KW-0238">DNA-binding</keyword>
<organism evidence="1 2">
    <name type="scientific">Absicoccus intestinalis</name>
    <dbReference type="NCBI Taxonomy" id="2926319"/>
    <lineage>
        <taxon>Bacteria</taxon>
        <taxon>Bacillati</taxon>
        <taxon>Bacillota</taxon>
        <taxon>Erysipelotrichia</taxon>
        <taxon>Erysipelotrichales</taxon>
        <taxon>Erysipelotrichaceae</taxon>
        <taxon>Absicoccus</taxon>
    </lineage>
</organism>
<keyword evidence="2" id="KW-1185">Reference proteome</keyword>
<dbReference type="SUPFAM" id="SSF142906">
    <property type="entry name" value="YjbR-like"/>
    <property type="match status" value="1"/>
</dbReference>
<accession>A0ABU4WKJ9</accession>
<dbReference type="RefSeq" id="WP_320325384.1">
    <property type="nucleotide sequence ID" value="NZ_JALBUS010000005.1"/>
</dbReference>
<proteinExistence type="predicted"/>
<dbReference type="InterPro" id="IPR015947">
    <property type="entry name" value="PUA-like_sf"/>
</dbReference>
<reference evidence="1 2" key="1">
    <citation type="submission" date="2022-03" db="EMBL/GenBank/DDBJ databases">
        <title>Novel taxa within the pig intestine.</title>
        <authorList>
            <person name="Wylensek D."/>
            <person name="Bishof K."/>
            <person name="Afrizal A."/>
            <person name="Clavel T."/>
        </authorList>
    </citation>
    <scope>NUCLEOTIDE SEQUENCE [LARGE SCALE GENOMIC DNA]</scope>
    <source>
        <strain evidence="1 2">Cla-KB-P134</strain>
    </source>
</reference>
<name>A0ABU4WKJ9_9FIRM</name>
<comment type="caution">
    <text evidence="1">The sequence shown here is derived from an EMBL/GenBank/DDBJ whole genome shotgun (WGS) entry which is preliminary data.</text>
</comment>
<dbReference type="SUPFAM" id="SSF88697">
    <property type="entry name" value="PUA domain-like"/>
    <property type="match status" value="1"/>
</dbReference>
<dbReference type="EMBL" id="JALBUS010000005">
    <property type="protein sequence ID" value="MDX8417078.1"/>
    <property type="molecule type" value="Genomic_DNA"/>
</dbReference>
<dbReference type="GO" id="GO:0003677">
    <property type="term" value="F:DNA binding"/>
    <property type="evidence" value="ECO:0007669"/>
    <property type="project" value="UniProtKB-KW"/>
</dbReference>
<sequence>MKEAIIQYIQKQYGIDPDYPFVNAPTDPVWNRQDNHACFARILRVPSKQLGLYGTEEDILDVKVSDPFLVDIMVDEPGYDRNHQKGNWLSIQLDGTIDLEDIYRWIDESYRVAGSKSKKSKKRGLKEWIIPANPKYYDIEHAFDDVQTIDWKQGRGIQVGDLVFMYVGAPISAILYECQVIQTHIPYLYKDKNLNISALMKIRLLKRYPPEAFSFSRLKNEFGVYAIRGPRGLPHALFEALDVYEK</sequence>
<evidence type="ECO:0000313" key="2">
    <source>
        <dbReference type="Proteomes" id="UP001285244"/>
    </source>
</evidence>
<gene>
    <name evidence="1" type="ORF">MOZ64_04360</name>
</gene>
<dbReference type="Proteomes" id="UP001285244">
    <property type="component" value="Unassembled WGS sequence"/>
</dbReference>
<dbReference type="InterPro" id="IPR058532">
    <property type="entry name" value="YjbR/MT2646/Rv2570-like"/>
</dbReference>
<dbReference type="InterPro" id="IPR038056">
    <property type="entry name" value="YjbR-like_sf"/>
</dbReference>